<sequence length="190" mass="21062">MNRLSRWSQRKLGAKDADNESEYTEQAEEPVTPIRDQADIKPATQEDTEPSDLEPGSLDDTLPDPDTLPPGSDIKAFMVPGVSAGLRKRALRRLFAAERYGIRDGLDDYDDDYQQRLKPLASEVAQRLRKWTDKLDETSSETAETNHEAKATNEQAAAAKSANDGDTPEETPDLTITAPHDSESHSTTKH</sequence>
<protein>
    <recommendedName>
        <fullName evidence="4">DUF3306 domain-containing protein</fullName>
    </recommendedName>
</protein>
<dbReference type="eggNOG" id="ENOG5032ZGA">
    <property type="taxonomic scope" value="Bacteria"/>
</dbReference>
<dbReference type="InterPro" id="IPR021735">
    <property type="entry name" value="DUF3306"/>
</dbReference>
<dbReference type="Pfam" id="PF11748">
    <property type="entry name" value="DUF3306"/>
    <property type="match status" value="1"/>
</dbReference>
<evidence type="ECO:0000313" key="3">
    <source>
        <dbReference type="Proteomes" id="UP000014463"/>
    </source>
</evidence>
<evidence type="ECO:0000256" key="1">
    <source>
        <dbReference type="SAM" id="MobiDB-lite"/>
    </source>
</evidence>
<feature type="compositionally biased region" description="Low complexity" evidence="1">
    <location>
        <begin position="152"/>
        <end position="162"/>
    </location>
</feature>
<gene>
    <name evidence="2" type="ORF">L861_03735</name>
</gene>
<reference evidence="2 3" key="1">
    <citation type="journal article" date="2013" name="Genome Announc.">
        <title>Draft genome sequence of the moderately halophilic gammaproteobacterium Halomonas anticariensis FP35.</title>
        <authorList>
            <person name="Tahrioui A."/>
            <person name="Quesada E."/>
            <person name="Llamas I."/>
        </authorList>
    </citation>
    <scope>NUCLEOTIDE SEQUENCE [LARGE SCALE GENOMIC DNA]</scope>
    <source>
        <strain evidence="3">DSM 16096 / CECT 5854 / LMG 22089 / FP35</strain>
    </source>
</reference>
<organism evidence="2 3">
    <name type="scientific">Litchfieldella anticariensis (strain DSM 16096 / CECT 5854 / CIP 108499 / LMG 22089 / FP35)</name>
    <name type="common">Halomonas anticariensis</name>
    <dbReference type="NCBI Taxonomy" id="1121939"/>
    <lineage>
        <taxon>Bacteria</taxon>
        <taxon>Pseudomonadati</taxon>
        <taxon>Pseudomonadota</taxon>
        <taxon>Gammaproteobacteria</taxon>
        <taxon>Oceanospirillales</taxon>
        <taxon>Halomonadaceae</taxon>
        <taxon>Litchfieldella</taxon>
    </lineage>
</organism>
<feature type="compositionally biased region" description="Basic and acidic residues" evidence="1">
    <location>
        <begin position="180"/>
        <end position="190"/>
    </location>
</feature>
<dbReference type="EMBL" id="ASTJ01000011">
    <property type="protein sequence ID" value="EPC04447.1"/>
    <property type="molecule type" value="Genomic_DNA"/>
</dbReference>
<name>S2KQV7_LITA3</name>
<dbReference type="AlphaFoldDB" id="S2KQV7"/>
<proteinExistence type="predicted"/>
<dbReference type="STRING" id="1121939.L861_03735"/>
<evidence type="ECO:0000313" key="2">
    <source>
        <dbReference type="EMBL" id="EPC04447.1"/>
    </source>
</evidence>
<dbReference type="RefSeq" id="WP_016415183.1">
    <property type="nucleotide sequence ID" value="NZ_AUAB01000001.1"/>
</dbReference>
<feature type="region of interest" description="Disordered" evidence="1">
    <location>
        <begin position="134"/>
        <end position="190"/>
    </location>
</feature>
<keyword evidence="3" id="KW-1185">Reference proteome</keyword>
<feature type="compositionally biased region" description="Acidic residues" evidence="1">
    <location>
        <begin position="19"/>
        <end position="28"/>
    </location>
</feature>
<comment type="caution">
    <text evidence="2">The sequence shown here is derived from an EMBL/GenBank/DDBJ whole genome shotgun (WGS) entry which is preliminary data.</text>
</comment>
<accession>S2KQV7</accession>
<dbReference type="PATRIC" id="fig|1121939.11.peg.703"/>
<feature type="region of interest" description="Disordered" evidence="1">
    <location>
        <begin position="1"/>
        <end position="74"/>
    </location>
</feature>
<evidence type="ECO:0008006" key="4">
    <source>
        <dbReference type="Google" id="ProtNLM"/>
    </source>
</evidence>
<dbReference type="Proteomes" id="UP000014463">
    <property type="component" value="Unassembled WGS sequence"/>
</dbReference>